<dbReference type="CDD" id="cd02440">
    <property type="entry name" value="AdoMet_MTases"/>
    <property type="match status" value="1"/>
</dbReference>
<gene>
    <name evidence="2" type="ORF">ASZ90_016777</name>
</gene>
<dbReference type="EMBL" id="LNQE01001766">
    <property type="protein sequence ID" value="KUG05798.1"/>
    <property type="molecule type" value="Genomic_DNA"/>
</dbReference>
<dbReference type="Pfam" id="PF07021">
    <property type="entry name" value="MetW"/>
    <property type="match status" value="1"/>
</dbReference>
<name>A0A0W8EBF5_9ZZZZ</name>
<keyword evidence="1" id="KW-0175">Coiled coil</keyword>
<dbReference type="Gene3D" id="3.40.50.150">
    <property type="entry name" value="Vaccinia Virus protein VP39"/>
    <property type="match status" value="1"/>
</dbReference>
<proteinExistence type="predicted"/>
<accession>A0A0W8EBF5</accession>
<evidence type="ECO:0000256" key="1">
    <source>
        <dbReference type="SAM" id="Coils"/>
    </source>
</evidence>
<sequence length="421" mass="48594">MNDHTIEIRDDEINVVTIMEKIRENIRRRQAAGELPPDPDPVIATTSKNYNAGESDDAIQRDLLYINSNWDIHNNSYFISSHHPHIGKFLVKGRQLVHGEVRRYVDPVADKQRRLNKSTVRLLHSLAHEIEKIEETISDLESEIQKKIRDETLQAISIITTNIERKSCLAHVLEDRILSLKMNNISTENPSSVTGMNYLSFENRFRGSCNEIRYRQREFLPYFDDCSHVLDIGCGRGEFLEILREHYIGAKGVDLDSDMVNYCRSLHLDVEMEDAIIYLEKLEDQSIDGIFIDQVVEHLEPAYLVQLISLCHQKLKNGHYIVVETVNPLSFVSFVNFYIDLTHRRPVHPETLQFLMTTAGFRDCEKKFFSPVSDEGRLKKITEISEGDESARKNVEVYNNNIEILNTVLFGAQDYAIIGKK</sequence>
<feature type="coiled-coil region" evidence="1">
    <location>
        <begin position="123"/>
        <end position="150"/>
    </location>
</feature>
<organism evidence="2">
    <name type="scientific">hydrocarbon metagenome</name>
    <dbReference type="NCBI Taxonomy" id="938273"/>
    <lineage>
        <taxon>unclassified sequences</taxon>
        <taxon>metagenomes</taxon>
        <taxon>ecological metagenomes</taxon>
    </lineage>
</organism>
<dbReference type="PANTHER" id="PTHR43861">
    <property type="entry name" value="TRANS-ACONITATE 2-METHYLTRANSFERASE-RELATED"/>
    <property type="match status" value="1"/>
</dbReference>
<dbReference type="InterPro" id="IPR010743">
    <property type="entry name" value="Methionine_synth_MetW"/>
</dbReference>
<comment type="caution">
    <text evidence="2">The sequence shown here is derived from an EMBL/GenBank/DDBJ whole genome shotgun (WGS) entry which is preliminary data.</text>
</comment>
<dbReference type="AlphaFoldDB" id="A0A0W8EBF5"/>
<reference evidence="2" key="1">
    <citation type="journal article" date="2015" name="Proc. Natl. Acad. Sci. U.S.A.">
        <title>Networks of energetic and metabolic interactions define dynamics in microbial communities.</title>
        <authorList>
            <person name="Embree M."/>
            <person name="Liu J.K."/>
            <person name="Al-Bassam M.M."/>
            <person name="Zengler K."/>
        </authorList>
    </citation>
    <scope>NUCLEOTIDE SEQUENCE</scope>
</reference>
<dbReference type="InterPro" id="IPR029063">
    <property type="entry name" value="SAM-dependent_MTases_sf"/>
</dbReference>
<evidence type="ECO:0000313" key="2">
    <source>
        <dbReference type="EMBL" id="KUG05798.1"/>
    </source>
</evidence>
<protein>
    <submittedName>
        <fullName evidence="2">Uncharacterized protein</fullName>
    </submittedName>
</protein>
<dbReference type="SUPFAM" id="SSF53335">
    <property type="entry name" value="S-adenosyl-L-methionine-dependent methyltransferases"/>
    <property type="match status" value="1"/>
</dbReference>